<proteinExistence type="inferred from homology"/>
<dbReference type="Gene3D" id="1.10.1740.10">
    <property type="match status" value="1"/>
</dbReference>
<dbReference type="SUPFAM" id="SSF88659">
    <property type="entry name" value="Sigma3 and sigma4 domains of RNA polymerase sigma factors"/>
    <property type="match status" value="1"/>
</dbReference>
<keyword evidence="5" id="KW-0804">Transcription</keyword>
<dbReference type="SUPFAM" id="SSF88946">
    <property type="entry name" value="Sigma2 domain of RNA polymerase sigma factors"/>
    <property type="match status" value="1"/>
</dbReference>
<evidence type="ECO:0000259" key="7">
    <source>
        <dbReference type="Pfam" id="PF08281"/>
    </source>
</evidence>
<evidence type="ECO:0000313" key="9">
    <source>
        <dbReference type="Proteomes" id="UP001056035"/>
    </source>
</evidence>
<name>A0ABY5DX97_9ACTN</name>
<dbReference type="InterPro" id="IPR014284">
    <property type="entry name" value="RNA_pol_sigma-70_dom"/>
</dbReference>
<protein>
    <submittedName>
        <fullName evidence="8">Sigma-70 family RNA polymerase sigma factor</fullName>
    </submittedName>
</protein>
<dbReference type="PANTHER" id="PTHR43133">
    <property type="entry name" value="RNA POLYMERASE ECF-TYPE SIGMA FACTO"/>
    <property type="match status" value="1"/>
</dbReference>
<feature type="domain" description="RNA polymerase sigma factor 70 region 4 type 2" evidence="7">
    <location>
        <begin position="117"/>
        <end position="168"/>
    </location>
</feature>
<keyword evidence="4" id="KW-0238">DNA-binding</keyword>
<dbReference type="PANTHER" id="PTHR43133:SF8">
    <property type="entry name" value="RNA POLYMERASE SIGMA FACTOR HI_1459-RELATED"/>
    <property type="match status" value="1"/>
</dbReference>
<evidence type="ECO:0000256" key="1">
    <source>
        <dbReference type="ARBA" id="ARBA00010641"/>
    </source>
</evidence>
<dbReference type="RefSeq" id="WP_254572808.1">
    <property type="nucleotide sequence ID" value="NZ_CP098502.1"/>
</dbReference>
<evidence type="ECO:0000256" key="4">
    <source>
        <dbReference type="ARBA" id="ARBA00023125"/>
    </source>
</evidence>
<feature type="compositionally biased region" description="Low complexity" evidence="6">
    <location>
        <begin position="406"/>
        <end position="417"/>
    </location>
</feature>
<sequence length="425" mass="45168">MLNPDRSPSPLREAAADAEYRGHRDAVLTTLRLGFPPSLDREDILHQAWLELLQRRARGEKIENTRALLREIAVSRAYDARRRPPPEPVDPADAVFTSAEDDASSVAHQAQTHLDADALRSVIDSLEPREAAVLKMRFELQLTGPEIQKRLGVSSYVYEQLVTRAYKAVREQVLPDASGETPWQRRQRSLLLVCEMGIASSAQIEQARLMVQRDPRCRAMLRSMRAALRDVAAALPLPPGVEEVEHKRRPFGFIADWADRAVAAARDVFPGGGPARPSAGPLVEQASGGLAGALGLGGAAKVVAACIALGGTAAVCIHEVLPTDVGKPDRSVPPHHVARPRVMPVVASTTSQPVTGSQVRPTHAQVMARAAVRHKETPVSSPAATAAPSPVPAGTTEFGPGTSGSAPNTPIPAAAPANGGGEFAP</sequence>
<keyword evidence="9" id="KW-1185">Reference proteome</keyword>
<dbReference type="EMBL" id="CP098502">
    <property type="protein sequence ID" value="UTI66130.1"/>
    <property type="molecule type" value="Genomic_DNA"/>
</dbReference>
<organism evidence="8 9">
    <name type="scientific">Paraconexibacter antarcticus</name>
    <dbReference type="NCBI Taxonomy" id="2949664"/>
    <lineage>
        <taxon>Bacteria</taxon>
        <taxon>Bacillati</taxon>
        <taxon>Actinomycetota</taxon>
        <taxon>Thermoleophilia</taxon>
        <taxon>Solirubrobacterales</taxon>
        <taxon>Paraconexibacteraceae</taxon>
        <taxon>Paraconexibacter</taxon>
    </lineage>
</organism>
<dbReference type="InterPro" id="IPR013324">
    <property type="entry name" value="RNA_pol_sigma_r3/r4-like"/>
</dbReference>
<dbReference type="Proteomes" id="UP001056035">
    <property type="component" value="Chromosome"/>
</dbReference>
<dbReference type="InterPro" id="IPR039425">
    <property type="entry name" value="RNA_pol_sigma-70-like"/>
</dbReference>
<dbReference type="Pfam" id="PF08281">
    <property type="entry name" value="Sigma70_r4_2"/>
    <property type="match status" value="1"/>
</dbReference>
<evidence type="ECO:0000256" key="3">
    <source>
        <dbReference type="ARBA" id="ARBA00023082"/>
    </source>
</evidence>
<dbReference type="InterPro" id="IPR013249">
    <property type="entry name" value="RNA_pol_sigma70_r4_t2"/>
</dbReference>
<dbReference type="InterPro" id="IPR013325">
    <property type="entry name" value="RNA_pol_sigma_r2"/>
</dbReference>
<feature type="region of interest" description="Disordered" evidence="6">
    <location>
        <begin position="369"/>
        <end position="425"/>
    </location>
</feature>
<reference evidence="8 9" key="1">
    <citation type="submission" date="2022-06" db="EMBL/GenBank/DDBJ databases">
        <title>Paraconexibacter antarcticus.</title>
        <authorList>
            <person name="Kim C.S."/>
        </authorList>
    </citation>
    <scope>NUCLEOTIDE SEQUENCE [LARGE SCALE GENOMIC DNA]</scope>
    <source>
        <strain evidence="8 9">02-257</strain>
    </source>
</reference>
<dbReference type="Gene3D" id="1.10.10.10">
    <property type="entry name" value="Winged helix-like DNA-binding domain superfamily/Winged helix DNA-binding domain"/>
    <property type="match status" value="1"/>
</dbReference>
<comment type="similarity">
    <text evidence="1">Belongs to the sigma-70 factor family. ECF subfamily.</text>
</comment>
<feature type="compositionally biased region" description="Low complexity" evidence="6">
    <location>
        <begin position="378"/>
        <end position="388"/>
    </location>
</feature>
<evidence type="ECO:0000313" key="8">
    <source>
        <dbReference type="EMBL" id="UTI66130.1"/>
    </source>
</evidence>
<evidence type="ECO:0000256" key="2">
    <source>
        <dbReference type="ARBA" id="ARBA00023015"/>
    </source>
</evidence>
<keyword evidence="2" id="KW-0805">Transcription regulation</keyword>
<gene>
    <name evidence="8" type="ORF">NBH00_07980</name>
</gene>
<dbReference type="InterPro" id="IPR036388">
    <property type="entry name" value="WH-like_DNA-bd_sf"/>
</dbReference>
<accession>A0ABY5DX97</accession>
<keyword evidence="3" id="KW-0731">Sigma factor</keyword>
<evidence type="ECO:0000256" key="6">
    <source>
        <dbReference type="SAM" id="MobiDB-lite"/>
    </source>
</evidence>
<evidence type="ECO:0000256" key="5">
    <source>
        <dbReference type="ARBA" id="ARBA00023163"/>
    </source>
</evidence>
<dbReference type="NCBIfam" id="TIGR02937">
    <property type="entry name" value="sigma70-ECF"/>
    <property type="match status" value="1"/>
</dbReference>